<dbReference type="PANTHER" id="PTHR48163:SF2">
    <property type="entry name" value="EXPRESSED PROTEIN"/>
    <property type="match status" value="1"/>
</dbReference>
<dbReference type="EMBL" id="CAADRP010001112">
    <property type="protein sequence ID" value="VFU35031.1"/>
    <property type="molecule type" value="Genomic_DNA"/>
</dbReference>
<sequence length="135" mass="15419">MVQQRLVEEQARISALASEKQELVEKLAALSRTVSVSEKSVPKAFTVEEKEKLEKQLHDMAIAVERLESSRQKLLMEIDSQSLEIEKLFEENSSLSSSCQEATSIAKQWENQLKDCLKQNEELRAILDKLRTRTG</sequence>
<accession>A0A6N2L2E5</accession>
<evidence type="ECO:0000313" key="2">
    <source>
        <dbReference type="EMBL" id="VFU35031.1"/>
    </source>
</evidence>
<proteinExistence type="predicted"/>
<evidence type="ECO:0008006" key="3">
    <source>
        <dbReference type="Google" id="ProtNLM"/>
    </source>
</evidence>
<name>A0A6N2L2E5_SALVM</name>
<feature type="coiled-coil region" evidence="1">
    <location>
        <begin position="6"/>
        <end position="133"/>
    </location>
</feature>
<protein>
    <recommendedName>
        <fullName evidence="3">RING-type E3 ubiquitin transferase</fullName>
    </recommendedName>
</protein>
<organism evidence="2">
    <name type="scientific">Salix viminalis</name>
    <name type="common">Common osier</name>
    <name type="synonym">Basket willow</name>
    <dbReference type="NCBI Taxonomy" id="40686"/>
    <lineage>
        <taxon>Eukaryota</taxon>
        <taxon>Viridiplantae</taxon>
        <taxon>Streptophyta</taxon>
        <taxon>Embryophyta</taxon>
        <taxon>Tracheophyta</taxon>
        <taxon>Spermatophyta</taxon>
        <taxon>Magnoliopsida</taxon>
        <taxon>eudicotyledons</taxon>
        <taxon>Gunneridae</taxon>
        <taxon>Pentapetalae</taxon>
        <taxon>rosids</taxon>
        <taxon>fabids</taxon>
        <taxon>Malpighiales</taxon>
        <taxon>Salicaceae</taxon>
        <taxon>Saliceae</taxon>
        <taxon>Salix</taxon>
    </lineage>
</organism>
<keyword evidence="1" id="KW-0175">Coiled coil</keyword>
<evidence type="ECO:0000256" key="1">
    <source>
        <dbReference type="SAM" id="Coils"/>
    </source>
</evidence>
<dbReference type="PANTHER" id="PTHR48163">
    <property type="entry name" value="BNAC02G25670D PROTEIN"/>
    <property type="match status" value="1"/>
</dbReference>
<gene>
    <name evidence="2" type="ORF">SVIM_LOCUS172580</name>
</gene>
<reference evidence="2" key="1">
    <citation type="submission" date="2019-03" db="EMBL/GenBank/DDBJ databases">
        <authorList>
            <person name="Mank J."/>
            <person name="Almeida P."/>
        </authorList>
    </citation>
    <scope>NUCLEOTIDE SEQUENCE</scope>
    <source>
        <strain evidence="2">78183</strain>
    </source>
</reference>
<dbReference type="AlphaFoldDB" id="A0A6N2L2E5"/>